<accession>A0A450VFN4</accession>
<sequence>MNNKSDLTLCAYLIDIKQYYRSNEVRGEWELSIVSPLIWLLLDSRLNVEGEVKQRLQESFAALFCVVHEIEEPKVIWSTIYIHS</sequence>
<gene>
    <name evidence="2" type="ORF">BECKH772A_GA0070896_103373</name>
    <name evidence="1" type="ORF">BECKH772B_GA0070898_102853</name>
    <name evidence="3" type="ORF">BECKH772C_GA0070978_102501</name>
</gene>
<protein>
    <submittedName>
        <fullName evidence="2">Uncharacterized protein</fullName>
    </submittedName>
</protein>
<dbReference type="EMBL" id="CAADFI010000285">
    <property type="protein sequence ID" value="VFK02510.1"/>
    <property type="molecule type" value="Genomic_DNA"/>
</dbReference>
<organism evidence="2">
    <name type="scientific">Candidatus Kentrum eta</name>
    <dbReference type="NCBI Taxonomy" id="2126337"/>
    <lineage>
        <taxon>Bacteria</taxon>
        <taxon>Pseudomonadati</taxon>
        <taxon>Pseudomonadota</taxon>
        <taxon>Gammaproteobacteria</taxon>
        <taxon>Candidatus Kentrum</taxon>
    </lineage>
</organism>
<evidence type="ECO:0000313" key="3">
    <source>
        <dbReference type="EMBL" id="VFK05236.1"/>
    </source>
</evidence>
<proteinExistence type="predicted"/>
<dbReference type="AlphaFoldDB" id="A0A450VFN4"/>
<evidence type="ECO:0000313" key="1">
    <source>
        <dbReference type="EMBL" id="VFK02510.1"/>
    </source>
</evidence>
<name>A0A450VFN4_9GAMM</name>
<evidence type="ECO:0000313" key="2">
    <source>
        <dbReference type="EMBL" id="VFK03585.1"/>
    </source>
</evidence>
<dbReference type="EMBL" id="CAADFJ010000250">
    <property type="protein sequence ID" value="VFK05236.1"/>
    <property type="molecule type" value="Genomic_DNA"/>
</dbReference>
<dbReference type="EMBL" id="CAADFG010000337">
    <property type="protein sequence ID" value="VFK03585.1"/>
    <property type="molecule type" value="Genomic_DNA"/>
</dbReference>
<reference evidence="2" key="1">
    <citation type="submission" date="2019-02" db="EMBL/GenBank/DDBJ databases">
        <authorList>
            <person name="Gruber-Vodicka R. H."/>
            <person name="Seah K. B. B."/>
        </authorList>
    </citation>
    <scope>NUCLEOTIDE SEQUENCE</scope>
    <source>
        <strain evidence="3">BECK_SA2B12</strain>
        <strain evidence="2">BECK_SA2B15</strain>
        <strain evidence="1">BECK_SA2B20</strain>
    </source>
</reference>